<evidence type="ECO:0000313" key="12">
    <source>
        <dbReference type="Proteomes" id="UP000325291"/>
    </source>
</evidence>
<feature type="domain" description="ATP-grasp" evidence="8">
    <location>
        <begin position="122"/>
        <end position="318"/>
    </location>
</feature>
<keyword evidence="3 6" id="KW-0547">Nucleotide-binding</keyword>
<feature type="domain" description="CoA carboxyltransferase C-terminal" evidence="10">
    <location>
        <begin position="852"/>
        <end position="1091"/>
    </location>
</feature>
<evidence type="ECO:0000256" key="4">
    <source>
        <dbReference type="ARBA" id="ARBA00022840"/>
    </source>
</evidence>
<dbReference type="PROSITE" id="PS50979">
    <property type="entry name" value="BC"/>
    <property type="match status" value="1"/>
</dbReference>
<dbReference type="InterPro" id="IPR011764">
    <property type="entry name" value="Biotin_carboxylation_dom"/>
</dbReference>
<dbReference type="GO" id="GO:0016874">
    <property type="term" value="F:ligase activity"/>
    <property type="evidence" value="ECO:0007669"/>
    <property type="project" value="UniProtKB-KW"/>
</dbReference>
<evidence type="ECO:0000256" key="6">
    <source>
        <dbReference type="PROSITE-ProRule" id="PRU00409"/>
    </source>
</evidence>
<dbReference type="InterPro" id="IPR011761">
    <property type="entry name" value="ATP-grasp"/>
</dbReference>
<dbReference type="PROSITE" id="PS50968">
    <property type="entry name" value="BIOTINYL_LIPOYL"/>
    <property type="match status" value="1"/>
</dbReference>
<dbReference type="SUPFAM" id="SSF51230">
    <property type="entry name" value="Single hybrid motif"/>
    <property type="match status" value="1"/>
</dbReference>
<dbReference type="Gene3D" id="2.40.50.100">
    <property type="match status" value="1"/>
</dbReference>
<dbReference type="Pfam" id="PF00364">
    <property type="entry name" value="Biotin_lipoyl"/>
    <property type="match status" value="1"/>
</dbReference>
<dbReference type="PROSITE" id="PS50989">
    <property type="entry name" value="COA_CT_CTER"/>
    <property type="match status" value="1"/>
</dbReference>
<dbReference type="Gene3D" id="3.40.50.20">
    <property type="match status" value="1"/>
</dbReference>
<dbReference type="InterPro" id="IPR005479">
    <property type="entry name" value="CPAse_ATP-bd"/>
</dbReference>
<dbReference type="GO" id="GO:0005524">
    <property type="term" value="F:ATP binding"/>
    <property type="evidence" value="ECO:0007669"/>
    <property type="project" value="UniProtKB-UniRule"/>
</dbReference>
<keyword evidence="2" id="KW-0436">Ligase</keyword>
<dbReference type="PROSITE" id="PS00867">
    <property type="entry name" value="CPSASE_2"/>
    <property type="match status" value="1"/>
</dbReference>
<dbReference type="SUPFAM" id="SSF51246">
    <property type="entry name" value="Rudiment single hybrid motif"/>
    <property type="match status" value="1"/>
</dbReference>
<dbReference type="GO" id="GO:0046872">
    <property type="term" value="F:metal ion binding"/>
    <property type="evidence" value="ECO:0007669"/>
    <property type="project" value="InterPro"/>
</dbReference>
<dbReference type="CDD" id="cd06850">
    <property type="entry name" value="biotinyl_domain"/>
    <property type="match status" value="1"/>
</dbReference>
<dbReference type="InterPro" id="IPR016185">
    <property type="entry name" value="PreATP-grasp_dom_sf"/>
</dbReference>
<protein>
    <submittedName>
        <fullName evidence="11">ATP-grasp domain-containing protein</fullName>
    </submittedName>
</protein>
<dbReference type="Gene3D" id="3.30.470.20">
    <property type="entry name" value="ATP-grasp fold, B domain"/>
    <property type="match status" value="1"/>
</dbReference>
<dbReference type="SMART" id="SM00878">
    <property type="entry name" value="Biotin_carb_C"/>
    <property type="match status" value="1"/>
</dbReference>
<keyword evidence="12" id="KW-1185">Reference proteome</keyword>
<evidence type="ECO:0000256" key="3">
    <source>
        <dbReference type="ARBA" id="ARBA00022741"/>
    </source>
</evidence>
<dbReference type="Pfam" id="PF01039">
    <property type="entry name" value="Carboxyl_trans"/>
    <property type="match status" value="1"/>
</dbReference>
<dbReference type="InterPro" id="IPR011763">
    <property type="entry name" value="COA_CT_C"/>
</dbReference>
<dbReference type="InterPro" id="IPR013815">
    <property type="entry name" value="ATP_grasp_subdomain_1"/>
</dbReference>
<dbReference type="PROSITE" id="PS50975">
    <property type="entry name" value="ATP_GRASP"/>
    <property type="match status" value="1"/>
</dbReference>
<organism evidence="11 12">
    <name type="scientific">Aquicoccus porphyridii</name>
    <dbReference type="NCBI Taxonomy" id="1852029"/>
    <lineage>
        <taxon>Bacteria</taxon>
        <taxon>Pseudomonadati</taxon>
        <taxon>Pseudomonadota</taxon>
        <taxon>Alphaproteobacteria</taxon>
        <taxon>Rhodobacterales</taxon>
        <taxon>Paracoccaceae</taxon>
        <taxon>Aquicoccus</taxon>
    </lineage>
</organism>
<dbReference type="Gene3D" id="3.90.226.10">
    <property type="entry name" value="2-enoyl-CoA Hydratase, Chain A, domain 1"/>
    <property type="match status" value="2"/>
</dbReference>
<dbReference type="Pfam" id="PF02785">
    <property type="entry name" value="Biotin_carb_C"/>
    <property type="match status" value="1"/>
</dbReference>
<feature type="domain" description="Lipoyl-binding" evidence="7">
    <location>
        <begin position="498"/>
        <end position="572"/>
    </location>
</feature>
<gene>
    <name evidence="11" type="ORF">FLO80_09290</name>
</gene>
<comment type="caution">
    <text evidence="11">The sequence shown here is derived from an EMBL/GenBank/DDBJ whole genome shotgun (WGS) entry which is preliminary data.</text>
</comment>
<dbReference type="InterPro" id="IPR005482">
    <property type="entry name" value="Biotin_COase_C"/>
</dbReference>
<dbReference type="AlphaFoldDB" id="A0A5A9ZH42"/>
<dbReference type="SUPFAM" id="SSF52096">
    <property type="entry name" value="ClpP/crotonase"/>
    <property type="match status" value="2"/>
</dbReference>
<dbReference type="Gene3D" id="3.30.1490.20">
    <property type="entry name" value="ATP-grasp fold, A domain"/>
    <property type="match status" value="1"/>
</dbReference>
<accession>A0A5A9ZH42</accession>
<evidence type="ECO:0000259" key="10">
    <source>
        <dbReference type="PROSITE" id="PS50989"/>
    </source>
</evidence>
<dbReference type="InterPro" id="IPR051602">
    <property type="entry name" value="ACC_Biotin_Carboxylase"/>
</dbReference>
<evidence type="ECO:0000259" key="7">
    <source>
        <dbReference type="PROSITE" id="PS50968"/>
    </source>
</evidence>
<dbReference type="SUPFAM" id="SSF56059">
    <property type="entry name" value="Glutathione synthetase ATP-binding domain-like"/>
    <property type="match status" value="1"/>
</dbReference>
<dbReference type="EMBL" id="VINQ01000005">
    <property type="protein sequence ID" value="KAA0916296.1"/>
    <property type="molecule type" value="Genomic_DNA"/>
</dbReference>
<keyword evidence="5" id="KW-0092">Biotin</keyword>
<evidence type="ECO:0000256" key="5">
    <source>
        <dbReference type="ARBA" id="ARBA00023267"/>
    </source>
</evidence>
<reference evidence="11 12" key="1">
    <citation type="submission" date="2019-07" db="EMBL/GenBank/DDBJ databases">
        <title>Aquicoccus porphyridii gen. nov., sp. nov., isolated from a small marine red alga, Porphyridium marinum.</title>
        <authorList>
            <person name="Liu L."/>
        </authorList>
    </citation>
    <scope>NUCLEOTIDE SEQUENCE [LARGE SCALE GENOMIC DNA]</scope>
    <source>
        <strain evidence="11 12">L1 8-17</strain>
    </source>
</reference>
<evidence type="ECO:0000259" key="8">
    <source>
        <dbReference type="PROSITE" id="PS50975"/>
    </source>
</evidence>
<evidence type="ECO:0000256" key="1">
    <source>
        <dbReference type="ARBA" id="ARBA00001953"/>
    </source>
</evidence>
<dbReference type="InterPro" id="IPR034733">
    <property type="entry name" value="AcCoA_carboxyl_beta"/>
</dbReference>
<evidence type="ECO:0000313" key="11">
    <source>
        <dbReference type="EMBL" id="KAA0916296.1"/>
    </source>
</evidence>
<dbReference type="PANTHER" id="PTHR48095:SF5">
    <property type="entry name" value="BLL7292 PROTEIN"/>
    <property type="match status" value="1"/>
</dbReference>
<comment type="cofactor">
    <cofactor evidence="1">
        <name>biotin</name>
        <dbReference type="ChEBI" id="CHEBI:57586"/>
    </cofactor>
</comment>
<dbReference type="InterPro" id="IPR005481">
    <property type="entry name" value="BC-like_N"/>
</dbReference>
<dbReference type="Pfam" id="PF02786">
    <property type="entry name" value="CPSase_L_D2"/>
    <property type="match status" value="1"/>
</dbReference>
<name>A0A5A9ZH42_9RHOB</name>
<dbReference type="PANTHER" id="PTHR48095">
    <property type="entry name" value="PYRUVATE CARBOXYLASE SUBUNIT A"/>
    <property type="match status" value="1"/>
</dbReference>
<evidence type="ECO:0000259" key="9">
    <source>
        <dbReference type="PROSITE" id="PS50979"/>
    </source>
</evidence>
<dbReference type="InterPro" id="IPR029045">
    <property type="entry name" value="ClpP/crotonase-like_dom_sf"/>
</dbReference>
<feature type="domain" description="Biotin carboxylation" evidence="9">
    <location>
        <begin position="4"/>
        <end position="454"/>
    </location>
</feature>
<dbReference type="InterPro" id="IPR011054">
    <property type="entry name" value="Rudment_hybrid_motif"/>
</dbReference>
<dbReference type="InterPro" id="IPR011053">
    <property type="entry name" value="Single_hybrid_motif"/>
</dbReference>
<dbReference type="RefSeq" id="WP_111366147.1">
    <property type="nucleotide sequence ID" value="NZ_VINQ01000005.1"/>
</dbReference>
<dbReference type="SUPFAM" id="SSF52440">
    <property type="entry name" value="PreATP-grasp domain"/>
    <property type="match status" value="1"/>
</dbReference>
<keyword evidence="4 6" id="KW-0067">ATP-binding</keyword>
<dbReference type="Proteomes" id="UP000325291">
    <property type="component" value="Unassembled WGS sequence"/>
</dbReference>
<evidence type="ECO:0000256" key="2">
    <source>
        <dbReference type="ARBA" id="ARBA00022598"/>
    </source>
</evidence>
<dbReference type="Pfam" id="PF00289">
    <property type="entry name" value="Biotin_carb_N"/>
    <property type="match status" value="1"/>
</dbReference>
<proteinExistence type="predicted"/>
<dbReference type="InterPro" id="IPR000089">
    <property type="entry name" value="Biotin_lipoyl"/>
</dbReference>
<sequence length="1109" mass="118121">MTDEVKKILIANRGEIALRLAGAVAELGMEAVAVYSQDDAEALHVRRAGDSIALEGNGARAYLDIGGIIDAARRAGAFAIHPGYGFLSESAEFARAVAEAGLVFIGPSPEALDELGDKTRARRLARRVGAPVNPGLDSASDLSGLRAFLETLDGAPIVLKALAGGGGRGMRIVRDATQLEQAFTEASTEAEAAFGNAAIYAERFLEEARHIEVQVLGDGTDAVHLWDRDCTLQRRYQKLVEIAPAPALDPDLRQRLLDSAVAMARAVGYRGLGTFEYLVARDGTLAFIEANPRLQVEHTVTEEITGTDLVVAQIRVALGASLADLGLTQDRVPAPHGHAVQLRVNMERMTADGGALPMGGRITVYEAPGGPGVRVDGAGYAGLTPSPAFDSLLAKLIVHSPGTLDDAIARARRALGGFRIEGVETNIPYLMALLDLPELAHGTAHTRLTEERAAALFDAASAMPAPATTTPPCTASNDPLAVLAYGKSGAAPDRRPAPETLGDGVVTAPMQGTILSVTSEPGAPVPSGGGVIVMEAMKMQHTIRTETAGRLREVFVSPGDTVFPGDALFALDHDADLEGTVQEETQIDPDHIRPDLAELLDRRALTRDEARPEAIAKRHAKGKRSARENIADLCDDESFAEYGDLVIAAQRSRRGLDDLIRNTPADGLITGMGQVNADLFGADRSRCGILHYDYTVLAGTQGKMNHNKTDRMLHVIERNRTPLVFFCEGGGGRPGDVDVQSISGLHVLTFNMHARLSGLVPMVGIGSGRCFAGNAALLGCCDVVIATRDATIGMGGPAMIEGGGLGTYRPEEVGPSDVQSANGVIDILVEDEAEAVATARKYLSYFQGPVRDWQAPDARLLRHVVPENRMEAYDVHAAIDGIADIDSVLELRADFAPGMVTALIRVAGRPLGVVANNPHHMAGAIDTPGADKAARFLQLCDAHDLPVMFLCDTPGMMVGPEIEKTALVRHCSRLFVIGANIEVPTFTFVLRKAYGLGAQAMAGGSFRAPNFVVSWPTGEFGGMGLEGAVKLGYRKELEAVEDPNERKELYDTMVARMYERGKAINTASMFEIDSVIDPAESRDWILTALESAPVPAPRTGKKRPWVDTW</sequence>